<proteinExistence type="predicted"/>
<gene>
    <name evidence="1" type="ORF">H9Q76_00665</name>
</gene>
<dbReference type="AlphaFoldDB" id="A0A7G9FMS4"/>
<dbReference type="RefSeq" id="WP_021984900.1">
    <property type="nucleotide sequence ID" value="NZ_CP060632.1"/>
</dbReference>
<evidence type="ECO:0000313" key="1">
    <source>
        <dbReference type="EMBL" id="QNL99855.1"/>
    </source>
</evidence>
<sequence length="263" mass="30927">MVNSDSKSPIIEAFKREISLDIDRWGDFEMEMCDYAQSLKTEKEFVECVRDFSVYMREYLDREQKLFFKRINDEAKEKIIHDEMVDSFSGFYKGISHNVNSTMSIRDAGLRRNIQAISFNYTEVFDYAMEKAFDQYSYRAPQIIHIHGKLGDDPTLGIDNENQWKAAYPLSRNGKRAFVKPFFNEEYDRMRVVEAVNIINSADTICTYGLALGESDLTWRNVLIDWLQRNTKNHLFVYRYGISQKTYLLGNVEKCILCHRIVC</sequence>
<evidence type="ECO:0000313" key="2">
    <source>
        <dbReference type="Proteomes" id="UP000515819"/>
    </source>
</evidence>
<evidence type="ECO:0008006" key="3">
    <source>
        <dbReference type="Google" id="ProtNLM"/>
    </source>
</evidence>
<dbReference type="KEGG" id="wcp:H9Q76_00665"/>
<dbReference type="Pfam" id="PF14253">
    <property type="entry name" value="AbiH"/>
    <property type="match status" value="1"/>
</dbReference>
<keyword evidence="2" id="KW-1185">Reference proteome</keyword>
<protein>
    <recommendedName>
        <fullName evidence="3">SIR2-like domain-containing protein</fullName>
    </recommendedName>
</protein>
<dbReference type="InterPro" id="IPR025935">
    <property type="entry name" value="AbiH"/>
</dbReference>
<name>A0A7G9FMS4_9FIRM</name>
<reference evidence="1 2" key="1">
    <citation type="submission" date="2020-08" db="EMBL/GenBank/DDBJ databases">
        <authorList>
            <person name="Liu C."/>
            <person name="Sun Q."/>
        </authorList>
    </citation>
    <scope>NUCLEOTIDE SEQUENCE [LARGE SCALE GENOMIC DNA]</scope>
    <source>
        <strain evidence="1 2">NSJ-4</strain>
    </source>
</reference>
<accession>A0A7G9FMS4</accession>
<organism evidence="1 2">
    <name type="scientific">Wujia chipingensis</name>
    <dbReference type="NCBI Taxonomy" id="2763670"/>
    <lineage>
        <taxon>Bacteria</taxon>
        <taxon>Bacillati</taxon>
        <taxon>Bacillota</taxon>
        <taxon>Clostridia</taxon>
        <taxon>Lachnospirales</taxon>
        <taxon>Lachnospiraceae</taxon>
        <taxon>Wujia</taxon>
    </lineage>
</organism>
<dbReference type="EMBL" id="CP060632">
    <property type="protein sequence ID" value="QNL99855.1"/>
    <property type="molecule type" value="Genomic_DNA"/>
</dbReference>
<dbReference type="Proteomes" id="UP000515819">
    <property type="component" value="Chromosome"/>
</dbReference>